<dbReference type="OrthoDB" id="9804312at2"/>
<dbReference type="Proteomes" id="UP000310506">
    <property type="component" value="Unassembled WGS sequence"/>
</dbReference>
<evidence type="ECO:0000259" key="1">
    <source>
        <dbReference type="SMART" id="SM00966"/>
    </source>
</evidence>
<proteinExistence type="predicted"/>
<dbReference type="AlphaFoldDB" id="A0A4S3B241"/>
<comment type="caution">
    <text evidence="2">The sequence shown here is derived from an EMBL/GenBank/DDBJ whole genome shotgun (WGS) entry which is preliminary data.</text>
</comment>
<dbReference type="NCBIfam" id="TIGR01439">
    <property type="entry name" value="lp_hng_hel_AbrB"/>
    <property type="match status" value="1"/>
</dbReference>
<dbReference type="GO" id="GO:0003677">
    <property type="term" value="F:DNA binding"/>
    <property type="evidence" value="ECO:0007669"/>
    <property type="project" value="UniProtKB-KW"/>
</dbReference>
<dbReference type="SMART" id="SM00966">
    <property type="entry name" value="SpoVT_AbrB"/>
    <property type="match status" value="1"/>
</dbReference>
<keyword evidence="2" id="KW-0238">DNA-binding</keyword>
<evidence type="ECO:0000313" key="2">
    <source>
        <dbReference type="EMBL" id="THB60307.1"/>
    </source>
</evidence>
<name>A0A4S3B241_9ENTE</name>
<feature type="domain" description="SpoVT-AbrB" evidence="1">
    <location>
        <begin position="14"/>
        <end position="60"/>
    </location>
</feature>
<sequence length="82" mass="9277">MNEYINKSAAYKVRKYGNNSVVTIPTMIKEKLGIKEGDSLTFVVTESGSITIEKVLPKVDIDKAMKKNLNQYHDPINYLVDL</sequence>
<dbReference type="InterPro" id="IPR007159">
    <property type="entry name" value="SpoVT-AbrB_dom"/>
</dbReference>
<dbReference type="EMBL" id="SDGV01000028">
    <property type="protein sequence ID" value="THB60307.1"/>
    <property type="molecule type" value="Genomic_DNA"/>
</dbReference>
<reference evidence="2 3" key="1">
    <citation type="submission" date="2019-01" db="EMBL/GenBank/DDBJ databases">
        <title>Vagococcus silagei sp. nov. isolated from brewer's grain.</title>
        <authorList>
            <person name="Guu J.-R."/>
        </authorList>
    </citation>
    <scope>NUCLEOTIDE SEQUENCE [LARGE SCALE GENOMIC DNA]</scope>
    <source>
        <strain evidence="2 3">2B-2</strain>
    </source>
</reference>
<dbReference type="RefSeq" id="WP_136137743.1">
    <property type="nucleotide sequence ID" value="NZ_SDGV01000028.1"/>
</dbReference>
<evidence type="ECO:0000313" key="3">
    <source>
        <dbReference type="Proteomes" id="UP000310506"/>
    </source>
</evidence>
<gene>
    <name evidence="2" type="ORF">ESZ54_11195</name>
</gene>
<dbReference type="Gene3D" id="2.10.260.10">
    <property type="match status" value="1"/>
</dbReference>
<organism evidence="2 3">
    <name type="scientific">Vagococcus silagei</name>
    <dbReference type="NCBI Taxonomy" id="2508885"/>
    <lineage>
        <taxon>Bacteria</taxon>
        <taxon>Bacillati</taxon>
        <taxon>Bacillota</taxon>
        <taxon>Bacilli</taxon>
        <taxon>Lactobacillales</taxon>
        <taxon>Enterococcaceae</taxon>
        <taxon>Vagococcus</taxon>
    </lineage>
</organism>
<keyword evidence="3" id="KW-1185">Reference proteome</keyword>
<dbReference type="Pfam" id="PF04014">
    <property type="entry name" value="MazE_antitoxin"/>
    <property type="match status" value="1"/>
</dbReference>
<accession>A0A4S3B241</accession>
<dbReference type="InterPro" id="IPR037914">
    <property type="entry name" value="SpoVT-AbrB_sf"/>
</dbReference>
<protein>
    <submittedName>
        <fullName evidence="2">AbrB/MazE/SpoVT family DNA-binding domain-containing protein</fullName>
    </submittedName>
</protein>
<dbReference type="SUPFAM" id="SSF89447">
    <property type="entry name" value="AbrB/MazE/MraZ-like"/>
    <property type="match status" value="1"/>
</dbReference>